<gene>
    <name evidence="2" type="ORF">HR057_14545</name>
</gene>
<evidence type="ECO:0000313" key="3">
    <source>
        <dbReference type="Proteomes" id="UP000625804"/>
    </source>
</evidence>
<proteinExistence type="predicted"/>
<dbReference type="Proteomes" id="UP000625804">
    <property type="component" value="Unassembled WGS sequence"/>
</dbReference>
<evidence type="ECO:0000256" key="1">
    <source>
        <dbReference type="SAM" id="SignalP"/>
    </source>
</evidence>
<feature type="chain" id="PRO_5039289895" evidence="1">
    <location>
        <begin position="24"/>
        <end position="112"/>
    </location>
</feature>
<name>A0A8J8KDF9_9BACI</name>
<comment type="caution">
    <text evidence="2">The sequence shown here is derived from an EMBL/GenBank/DDBJ whole genome shotgun (WGS) entry which is preliminary data.</text>
</comment>
<dbReference type="RefSeq" id="WP_173732173.1">
    <property type="nucleotide sequence ID" value="NZ_JABTTE010000025.1"/>
</dbReference>
<sequence length="112" mass="12954">MKKLSSLFLALFLTMALALPVWAQTDSSQKSGEVKVELTKEQQEELSKLHDEILQKKFEMIDKHVEFGVISKEKGEKIKEKLRQKAEKMKKDGMMKMPYKSKCKCDDDGDQD</sequence>
<dbReference type="InterPro" id="IPR024485">
    <property type="entry name" value="DUF2680"/>
</dbReference>
<accession>A0A8J8KDF9</accession>
<reference evidence="2" key="1">
    <citation type="submission" date="2020-06" db="EMBL/GenBank/DDBJ databases">
        <title>A novel thermopfilic bacterium from Erzurum, Turkey.</title>
        <authorList>
            <person name="Adiguzel A."/>
            <person name="Ay H."/>
            <person name="Baltaci M.O."/>
        </authorList>
    </citation>
    <scope>NUCLEOTIDE SEQUENCE</scope>
    <source>
        <strain evidence="2">P2</strain>
    </source>
</reference>
<evidence type="ECO:0000313" key="2">
    <source>
        <dbReference type="EMBL" id="NSL52973.1"/>
    </source>
</evidence>
<keyword evidence="3" id="KW-1185">Reference proteome</keyword>
<dbReference type="AlphaFoldDB" id="A0A8J8KDF9"/>
<dbReference type="Pfam" id="PF10925">
    <property type="entry name" value="DUF2680"/>
    <property type="match status" value="1"/>
</dbReference>
<dbReference type="EMBL" id="JABTTE010000025">
    <property type="protein sequence ID" value="NSL52973.1"/>
    <property type="molecule type" value="Genomic_DNA"/>
</dbReference>
<feature type="signal peptide" evidence="1">
    <location>
        <begin position="1"/>
        <end position="23"/>
    </location>
</feature>
<keyword evidence="1" id="KW-0732">Signal</keyword>
<organism evidence="2 3">
    <name type="scientific">Calidifontibacillus erzurumensis</name>
    <dbReference type="NCBI Taxonomy" id="2741433"/>
    <lineage>
        <taxon>Bacteria</taxon>
        <taxon>Bacillati</taxon>
        <taxon>Bacillota</taxon>
        <taxon>Bacilli</taxon>
        <taxon>Bacillales</taxon>
        <taxon>Bacillaceae</taxon>
        <taxon>Calidifontibacillus/Schinkia group</taxon>
        <taxon>Calidifontibacillus</taxon>
    </lineage>
</organism>
<protein>
    <submittedName>
        <fullName evidence="2">DUF2680 domain-containing protein</fullName>
    </submittedName>
</protein>